<evidence type="ECO:0000256" key="4">
    <source>
        <dbReference type="ARBA" id="ARBA00023136"/>
    </source>
</evidence>
<dbReference type="Proteomes" id="UP001222325">
    <property type="component" value="Unassembled WGS sequence"/>
</dbReference>
<feature type="transmembrane region" description="Helical" evidence="5">
    <location>
        <begin position="382"/>
        <end position="404"/>
    </location>
</feature>
<proteinExistence type="predicted"/>
<dbReference type="PANTHER" id="PTHR11785:SF498">
    <property type="entry name" value="HIGH-AFFINITY METHIONINE PERMEASE"/>
    <property type="match status" value="1"/>
</dbReference>
<dbReference type="GO" id="GO:0016020">
    <property type="term" value="C:membrane"/>
    <property type="evidence" value="ECO:0007669"/>
    <property type="project" value="UniProtKB-SubCell"/>
</dbReference>
<dbReference type="InterPro" id="IPR050598">
    <property type="entry name" value="AminoAcid_Transporter"/>
</dbReference>
<feature type="transmembrane region" description="Helical" evidence="5">
    <location>
        <begin position="200"/>
        <end position="221"/>
    </location>
</feature>
<comment type="subcellular location">
    <subcellularLocation>
        <location evidence="1">Membrane</location>
        <topology evidence="1">Multi-pass membrane protein</topology>
    </subcellularLocation>
</comment>
<organism evidence="6 7">
    <name type="scientific">Mycena belliarum</name>
    <dbReference type="NCBI Taxonomy" id="1033014"/>
    <lineage>
        <taxon>Eukaryota</taxon>
        <taxon>Fungi</taxon>
        <taxon>Dikarya</taxon>
        <taxon>Basidiomycota</taxon>
        <taxon>Agaricomycotina</taxon>
        <taxon>Agaricomycetes</taxon>
        <taxon>Agaricomycetidae</taxon>
        <taxon>Agaricales</taxon>
        <taxon>Marasmiineae</taxon>
        <taxon>Mycenaceae</taxon>
        <taxon>Mycena</taxon>
    </lineage>
</organism>
<dbReference type="Pfam" id="PF13520">
    <property type="entry name" value="AA_permease_2"/>
    <property type="match status" value="1"/>
</dbReference>
<keyword evidence="4 5" id="KW-0472">Membrane</keyword>
<evidence type="ECO:0000313" key="7">
    <source>
        <dbReference type="Proteomes" id="UP001222325"/>
    </source>
</evidence>
<evidence type="ECO:0000256" key="2">
    <source>
        <dbReference type="ARBA" id="ARBA00022692"/>
    </source>
</evidence>
<comment type="caution">
    <text evidence="6">The sequence shown here is derived from an EMBL/GenBank/DDBJ whole genome shotgun (WGS) entry which is preliminary data.</text>
</comment>
<dbReference type="PANTHER" id="PTHR11785">
    <property type="entry name" value="AMINO ACID TRANSPORTER"/>
    <property type="match status" value="1"/>
</dbReference>
<protein>
    <submittedName>
        <fullName evidence="6">APC amino acid permease</fullName>
    </submittedName>
</protein>
<gene>
    <name evidence="6" type="ORF">B0H15DRAFT_991154</name>
</gene>
<evidence type="ECO:0000256" key="3">
    <source>
        <dbReference type="ARBA" id="ARBA00022989"/>
    </source>
</evidence>
<dbReference type="Gene3D" id="1.20.1740.10">
    <property type="entry name" value="Amino acid/polyamine transporter I"/>
    <property type="match status" value="1"/>
</dbReference>
<reference evidence="6" key="1">
    <citation type="submission" date="2023-03" db="EMBL/GenBank/DDBJ databases">
        <title>Massive genome expansion in bonnet fungi (Mycena s.s.) driven by repeated elements and novel gene families across ecological guilds.</title>
        <authorList>
            <consortium name="Lawrence Berkeley National Laboratory"/>
            <person name="Harder C.B."/>
            <person name="Miyauchi S."/>
            <person name="Viragh M."/>
            <person name="Kuo A."/>
            <person name="Thoen E."/>
            <person name="Andreopoulos B."/>
            <person name="Lu D."/>
            <person name="Skrede I."/>
            <person name="Drula E."/>
            <person name="Henrissat B."/>
            <person name="Morin E."/>
            <person name="Kohler A."/>
            <person name="Barry K."/>
            <person name="LaButti K."/>
            <person name="Morin E."/>
            <person name="Salamov A."/>
            <person name="Lipzen A."/>
            <person name="Mereny Z."/>
            <person name="Hegedus B."/>
            <person name="Baldrian P."/>
            <person name="Stursova M."/>
            <person name="Weitz H."/>
            <person name="Taylor A."/>
            <person name="Grigoriev I.V."/>
            <person name="Nagy L.G."/>
            <person name="Martin F."/>
            <person name="Kauserud H."/>
        </authorList>
    </citation>
    <scope>NUCLEOTIDE SEQUENCE</scope>
    <source>
        <strain evidence="6">CBHHK173m</strain>
    </source>
</reference>
<feature type="transmembrane region" description="Helical" evidence="5">
    <location>
        <begin position="453"/>
        <end position="475"/>
    </location>
</feature>
<feature type="transmembrane region" description="Helical" evidence="5">
    <location>
        <begin position="53"/>
        <end position="73"/>
    </location>
</feature>
<feature type="transmembrane region" description="Helical" evidence="5">
    <location>
        <begin position="282"/>
        <end position="304"/>
    </location>
</feature>
<evidence type="ECO:0000256" key="5">
    <source>
        <dbReference type="SAM" id="Phobius"/>
    </source>
</evidence>
<evidence type="ECO:0000313" key="6">
    <source>
        <dbReference type="EMBL" id="KAJ7101350.1"/>
    </source>
</evidence>
<feature type="transmembrane region" description="Helical" evidence="5">
    <location>
        <begin position="168"/>
        <end position="188"/>
    </location>
</feature>
<keyword evidence="3 5" id="KW-1133">Transmembrane helix</keyword>
<feature type="transmembrane region" description="Helical" evidence="5">
    <location>
        <begin position="85"/>
        <end position="107"/>
    </location>
</feature>
<feature type="transmembrane region" description="Helical" evidence="5">
    <location>
        <begin position="424"/>
        <end position="441"/>
    </location>
</feature>
<dbReference type="InterPro" id="IPR002293">
    <property type="entry name" value="AA/rel_permease1"/>
</dbReference>
<name>A0AAD6XT51_9AGAR</name>
<evidence type="ECO:0000256" key="1">
    <source>
        <dbReference type="ARBA" id="ARBA00004141"/>
    </source>
</evidence>
<feature type="transmembrane region" description="Helical" evidence="5">
    <location>
        <begin position="247"/>
        <end position="270"/>
    </location>
</feature>
<keyword evidence="7" id="KW-1185">Reference proteome</keyword>
<accession>A0AAD6XT51</accession>
<dbReference type="EMBL" id="JARJCN010000004">
    <property type="protein sequence ID" value="KAJ7101350.1"/>
    <property type="molecule type" value="Genomic_DNA"/>
</dbReference>
<keyword evidence="2 5" id="KW-0812">Transmembrane</keyword>
<sequence length="514" mass="55379">MPDAADRESERLLGGAPLYGSVLASPLECAAVTQGNGTSGELFDNVPHARRQLGLASAALLIFNRVIGTGIFATPSNILHSSGSVGVALLMWILGALIAMAGTTVYVELGTGLPRSGGEKNYLEYIYRRPKFMVSCSYGGSSATNGIVFGEYMLHALALPPTAFNTRLAALICITFSTLMIGVFSRAGTRLLNVLGTFKFAILAFIAGLGLLSLAGVPGLAVRPGYEVPHNFGWTAMWEGSRGDPNALVLALYNVIWSFIGYSNANYALSEVRDPVRTIKRAAPLAIVSVATVYMLVNVAYFAVVSKTDILGSRQIIAALFFRNLFGPATERALSACIALSSLGNILSVLFTQSRVIQELGREGILPASVVFASSKPFGAPLAGLGVLYATLINTLVSLGVLLLHTRAYAPWGWAPPFRAPRPVVALFFASNIFLAVLPLVPPARGERTFERIPYYMYPLVTLLASQLGVAYWYIWSVWLPRRRGYALKREWTLQDDGVSRYVFIKVPVAIAAQ</sequence>
<dbReference type="AlphaFoldDB" id="A0AAD6XT51"/>
<dbReference type="GO" id="GO:0015179">
    <property type="term" value="F:L-amino acid transmembrane transporter activity"/>
    <property type="evidence" value="ECO:0007669"/>
    <property type="project" value="TreeGrafter"/>
</dbReference>